<accession>A0A7J8EFS9</accession>
<dbReference type="Proteomes" id="UP000550707">
    <property type="component" value="Unassembled WGS sequence"/>
</dbReference>
<protein>
    <submittedName>
        <fullName evidence="2">Pseudouridine 5'-phosphatase</fullName>
    </submittedName>
</protein>
<name>A0A7J8EFS9_MOLMO</name>
<proteinExistence type="predicted"/>
<dbReference type="AlphaFoldDB" id="A0A7J8EFS9"/>
<gene>
    <name evidence="2" type="ORF">HJG59_015099</name>
</gene>
<dbReference type="EMBL" id="JACASF010000014">
    <property type="protein sequence ID" value="KAF6434293.1"/>
    <property type="molecule type" value="Genomic_DNA"/>
</dbReference>
<evidence type="ECO:0000313" key="2">
    <source>
        <dbReference type="EMBL" id="KAF6434293.1"/>
    </source>
</evidence>
<reference evidence="2 3" key="1">
    <citation type="journal article" date="2020" name="Nature">
        <title>Six reference-quality genomes reveal evolution of bat adaptations.</title>
        <authorList>
            <person name="Jebb D."/>
            <person name="Huang Z."/>
            <person name="Pippel M."/>
            <person name="Hughes G.M."/>
            <person name="Lavrichenko K."/>
            <person name="Devanna P."/>
            <person name="Winkler S."/>
            <person name="Jermiin L.S."/>
            <person name="Skirmuntt E.C."/>
            <person name="Katzourakis A."/>
            <person name="Burkitt-Gray L."/>
            <person name="Ray D.A."/>
            <person name="Sullivan K.A.M."/>
            <person name="Roscito J.G."/>
            <person name="Kirilenko B.M."/>
            <person name="Davalos L.M."/>
            <person name="Corthals A.P."/>
            <person name="Power M.L."/>
            <person name="Jones G."/>
            <person name="Ransome R.D."/>
            <person name="Dechmann D.K.N."/>
            <person name="Locatelli A.G."/>
            <person name="Puechmaille S.J."/>
            <person name="Fedrigo O."/>
            <person name="Jarvis E.D."/>
            <person name="Hiller M."/>
            <person name="Vernes S.C."/>
            <person name="Myers E.W."/>
            <person name="Teeling E.C."/>
        </authorList>
    </citation>
    <scope>NUCLEOTIDE SEQUENCE [LARGE SCALE GENOMIC DNA]</scope>
    <source>
        <strain evidence="2">MMolMol1</strain>
        <tissue evidence="2">Muscle</tissue>
    </source>
</reference>
<evidence type="ECO:0000256" key="1">
    <source>
        <dbReference type="SAM" id="MobiDB-lite"/>
    </source>
</evidence>
<keyword evidence="3" id="KW-1185">Reference proteome</keyword>
<dbReference type="InParanoid" id="A0A7J8EFS9"/>
<comment type="caution">
    <text evidence="2">The sequence shown here is derived from an EMBL/GenBank/DDBJ whole genome shotgun (WGS) entry which is preliminary data.</text>
</comment>
<sequence>MVVEVLQLPASREGLEELVPQRRSCRGCEACARGRGHSSSSASFQMKTRRHEEGFGLFDHIVLGKPDPDLVLACGRGSSLPLRGEVPCLRGCAQWGGGRPGRRDAGGHGSRWALAPRDDDEGHHRPGFPAGHQPELFGCRPRSERSAVPFLCLRCPGPGPAPTAGAPAQHTAATSLPHCLANSHPGLRTPAFL</sequence>
<feature type="region of interest" description="Disordered" evidence="1">
    <location>
        <begin position="98"/>
        <end position="139"/>
    </location>
</feature>
<organism evidence="2 3">
    <name type="scientific">Molossus molossus</name>
    <name type="common">Pallas' mastiff bat</name>
    <name type="synonym">Vespertilio molossus</name>
    <dbReference type="NCBI Taxonomy" id="27622"/>
    <lineage>
        <taxon>Eukaryota</taxon>
        <taxon>Metazoa</taxon>
        <taxon>Chordata</taxon>
        <taxon>Craniata</taxon>
        <taxon>Vertebrata</taxon>
        <taxon>Euteleostomi</taxon>
        <taxon>Mammalia</taxon>
        <taxon>Eutheria</taxon>
        <taxon>Laurasiatheria</taxon>
        <taxon>Chiroptera</taxon>
        <taxon>Yangochiroptera</taxon>
        <taxon>Molossidae</taxon>
        <taxon>Molossus</taxon>
    </lineage>
</organism>
<evidence type="ECO:0000313" key="3">
    <source>
        <dbReference type="Proteomes" id="UP000550707"/>
    </source>
</evidence>